<comment type="caution">
    <text evidence="2">The sequence shown here is derived from an EMBL/GenBank/DDBJ whole genome shotgun (WGS) entry which is preliminary data.</text>
</comment>
<dbReference type="Gene3D" id="3.60.20.10">
    <property type="entry name" value="Glutamine Phosphoribosylpyrophosphate, subunit 1, domain 1"/>
    <property type="match status" value="1"/>
</dbReference>
<dbReference type="Pfam" id="PF00227">
    <property type="entry name" value="Proteasome"/>
    <property type="match status" value="1"/>
</dbReference>
<dbReference type="EMBL" id="JBBHLL010000465">
    <property type="protein sequence ID" value="KAK7802349.1"/>
    <property type="molecule type" value="Genomic_DNA"/>
</dbReference>
<sequence length="66" mass="6970">MVYQYEGMGLSMGAMVCGWDKGGPGLYYVDSEGNRISGTAFLGSGSMCAYEAMDQDYSYDPSGAGL</sequence>
<evidence type="ECO:0000313" key="2">
    <source>
        <dbReference type="EMBL" id="KAK7802349.1"/>
    </source>
</evidence>
<accession>A0AAW0HKM9</accession>
<evidence type="ECO:0000256" key="1">
    <source>
        <dbReference type="ARBA" id="ARBA00023242"/>
    </source>
</evidence>
<protein>
    <recommendedName>
        <fullName evidence="4">Proteasome subunit beta type-8</fullName>
    </recommendedName>
</protein>
<dbReference type="AlphaFoldDB" id="A0AAW0HKM9"/>
<gene>
    <name evidence="2" type="ORF">U0070_018099</name>
</gene>
<keyword evidence="1" id="KW-0539">Nucleus</keyword>
<evidence type="ECO:0008006" key="4">
    <source>
        <dbReference type="Google" id="ProtNLM"/>
    </source>
</evidence>
<dbReference type="InterPro" id="IPR001353">
    <property type="entry name" value="Proteasome_sua/b"/>
</dbReference>
<dbReference type="InterPro" id="IPR029055">
    <property type="entry name" value="Ntn_hydrolases_N"/>
</dbReference>
<evidence type="ECO:0000313" key="3">
    <source>
        <dbReference type="Proteomes" id="UP001488838"/>
    </source>
</evidence>
<proteinExistence type="predicted"/>
<keyword evidence="3" id="KW-1185">Reference proteome</keyword>
<dbReference type="GO" id="GO:0051603">
    <property type="term" value="P:proteolysis involved in protein catabolic process"/>
    <property type="evidence" value="ECO:0007669"/>
    <property type="project" value="InterPro"/>
</dbReference>
<name>A0AAW0HKM9_MYOGA</name>
<organism evidence="2 3">
    <name type="scientific">Myodes glareolus</name>
    <name type="common">Bank vole</name>
    <name type="synonym">Clethrionomys glareolus</name>
    <dbReference type="NCBI Taxonomy" id="447135"/>
    <lineage>
        <taxon>Eukaryota</taxon>
        <taxon>Metazoa</taxon>
        <taxon>Chordata</taxon>
        <taxon>Craniata</taxon>
        <taxon>Vertebrata</taxon>
        <taxon>Euteleostomi</taxon>
        <taxon>Mammalia</taxon>
        <taxon>Eutheria</taxon>
        <taxon>Euarchontoglires</taxon>
        <taxon>Glires</taxon>
        <taxon>Rodentia</taxon>
        <taxon>Myomorpha</taxon>
        <taxon>Muroidea</taxon>
        <taxon>Cricetidae</taxon>
        <taxon>Arvicolinae</taxon>
        <taxon>Myodes</taxon>
    </lineage>
</organism>
<dbReference type="SUPFAM" id="SSF56235">
    <property type="entry name" value="N-terminal nucleophile aminohydrolases (Ntn hydrolases)"/>
    <property type="match status" value="1"/>
</dbReference>
<dbReference type="GO" id="GO:0005839">
    <property type="term" value="C:proteasome core complex"/>
    <property type="evidence" value="ECO:0007669"/>
    <property type="project" value="InterPro"/>
</dbReference>
<dbReference type="Proteomes" id="UP001488838">
    <property type="component" value="Unassembled WGS sequence"/>
</dbReference>
<reference evidence="2 3" key="1">
    <citation type="journal article" date="2023" name="bioRxiv">
        <title>Conserved and derived expression patterns and positive selection on dental genes reveal complex evolutionary context of ever-growing rodent molars.</title>
        <authorList>
            <person name="Calamari Z.T."/>
            <person name="Song A."/>
            <person name="Cohen E."/>
            <person name="Akter M."/>
            <person name="Roy R.D."/>
            <person name="Hallikas O."/>
            <person name="Christensen M.M."/>
            <person name="Li P."/>
            <person name="Marangoni P."/>
            <person name="Jernvall J."/>
            <person name="Klein O.D."/>
        </authorList>
    </citation>
    <scope>NUCLEOTIDE SEQUENCE [LARGE SCALE GENOMIC DNA]</scope>
    <source>
        <strain evidence="2">V071</strain>
    </source>
</reference>